<dbReference type="InterPro" id="IPR027104">
    <property type="entry name" value="Prp3"/>
</dbReference>
<dbReference type="InterPro" id="IPR011990">
    <property type="entry name" value="TPR-like_helical_dom_sf"/>
</dbReference>
<dbReference type="AlphaFoldDB" id="A0A2G2XX93"/>
<feature type="repeat" description="PPR" evidence="2">
    <location>
        <begin position="1"/>
        <end position="24"/>
    </location>
</feature>
<dbReference type="InterPro" id="IPR010541">
    <property type="entry name" value="Prp3_C"/>
</dbReference>
<feature type="repeat" description="PPR" evidence="2">
    <location>
        <begin position="25"/>
        <end position="59"/>
    </location>
</feature>
<sequence>MINEYVKVGRMREACELFDEMSERNEVSYTIVISECVGVSEFEEAWRWFVDVRRRGVMSNQKMFLVVLSVVIGLDNIVTLADLVTMDMKIGYSEDVVVGTAILNAFTRVGNFDMALRRLELTVGDRKLYFVGHGELDDDDDLFYPLEIKFYDIPKRKWMDNTPKLKAPMLYSLVFFIDHRLYVFSCDDPRGGQPHFDMMNMNHLSKGWVALPQPNSFWKPAVISEGISVVVVEGGKKSINQYRKLMLRRIDWVAAGRKENDEVKMTIEMMEIILSTSVCWSGKEVCSFSPDLSKVLVLLKFIQSYDRGFGLTLGSESHGD</sequence>
<evidence type="ECO:0000256" key="2">
    <source>
        <dbReference type="PROSITE-ProRule" id="PRU00708"/>
    </source>
</evidence>
<reference evidence="5 6" key="2">
    <citation type="journal article" date="2017" name="Genome Biol.">
        <title>New reference genome sequences of hot pepper reveal the massive evolution of plant disease-resistance genes by retroduplication.</title>
        <authorList>
            <person name="Kim S."/>
            <person name="Park J."/>
            <person name="Yeom S.I."/>
            <person name="Kim Y.M."/>
            <person name="Seo E."/>
            <person name="Kim K.T."/>
            <person name="Kim M.S."/>
            <person name="Lee J.M."/>
            <person name="Cheong K."/>
            <person name="Shin H.S."/>
            <person name="Kim S.B."/>
            <person name="Han K."/>
            <person name="Lee J."/>
            <person name="Park M."/>
            <person name="Lee H.A."/>
            <person name="Lee H.Y."/>
            <person name="Lee Y."/>
            <person name="Oh S."/>
            <person name="Lee J.H."/>
            <person name="Choi E."/>
            <person name="Choi E."/>
            <person name="Lee S.E."/>
            <person name="Jeon J."/>
            <person name="Kim H."/>
            <person name="Choi G."/>
            <person name="Song H."/>
            <person name="Lee J."/>
            <person name="Lee S.C."/>
            <person name="Kwon J.K."/>
            <person name="Lee H.Y."/>
            <person name="Koo N."/>
            <person name="Hong Y."/>
            <person name="Kim R.W."/>
            <person name="Kang W.H."/>
            <person name="Huh J.H."/>
            <person name="Kang B.C."/>
            <person name="Yang T.J."/>
            <person name="Lee Y.H."/>
            <person name="Bennetzen J.L."/>
            <person name="Choi D."/>
        </authorList>
    </citation>
    <scope>NUCLEOTIDE SEQUENCE [LARGE SCALE GENOMIC DNA]</scope>
    <source>
        <strain evidence="6">cv. CM334</strain>
    </source>
</reference>
<keyword evidence="3" id="KW-0472">Membrane</keyword>
<dbReference type="NCBIfam" id="TIGR00756">
    <property type="entry name" value="PPR"/>
    <property type="match status" value="2"/>
</dbReference>
<comment type="caution">
    <text evidence="5">The sequence shown here is derived from an EMBL/GenBank/DDBJ whole genome shotgun (WGS) entry which is preliminary data.</text>
</comment>
<accession>A0A2G2XX93</accession>
<keyword evidence="3" id="KW-0812">Transmembrane</keyword>
<keyword evidence="1" id="KW-0677">Repeat</keyword>
<dbReference type="Pfam" id="PF06544">
    <property type="entry name" value="Prp3_C"/>
    <property type="match status" value="1"/>
</dbReference>
<dbReference type="EMBL" id="AYRZ02000094">
    <property type="protein sequence ID" value="PHT62137.1"/>
    <property type="molecule type" value="Genomic_DNA"/>
</dbReference>
<feature type="domain" description="Small nuclear ribonucleoprotein Prp3 C-terminal" evidence="4">
    <location>
        <begin position="225"/>
        <end position="256"/>
    </location>
</feature>
<evidence type="ECO:0000256" key="3">
    <source>
        <dbReference type="SAM" id="Phobius"/>
    </source>
</evidence>
<dbReference type="GO" id="GO:0046540">
    <property type="term" value="C:U4/U6 x U5 tri-snRNP complex"/>
    <property type="evidence" value="ECO:0000318"/>
    <property type="project" value="GO_Central"/>
</dbReference>
<organism evidence="5 6">
    <name type="scientific">Capsicum annuum</name>
    <name type="common">Capsicum pepper</name>
    <dbReference type="NCBI Taxonomy" id="4072"/>
    <lineage>
        <taxon>Eukaryota</taxon>
        <taxon>Viridiplantae</taxon>
        <taxon>Streptophyta</taxon>
        <taxon>Embryophyta</taxon>
        <taxon>Tracheophyta</taxon>
        <taxon>Spermatophyta</taxon>
        <taxon>Magnoliopsida</taxon>
        <taxon>eudicotyledons</taxon>
        <taxon>Gunneridae</taxon>
        <taxon>Pentapetalae</taxon>
        <taxon>asterids</taxon>
        <taxon>lamiids</taxon>
        <taxon>Solanales</taxon>
        <taxon>Solanaceae</taxon>
        <taxon>Solanoideae</taxon>
        <taxon>Capsiceae</taxon>
        <taxon>Capsicum</taxon>
    </lineage>
</organism>
<evidence type="ECO:0000256" key="1">
    <source>
        <dbReference type="ARBA" id="ARBA00022737"/>
    </source>
</evidence>
<dbReference type="STRING" id="4072.A0A2G2XX93"/>
<dbReference type="Proteomes" id="UP000222542">
    <property type="component" value="Unassembled WGS sequence"/>
</dbReference>
<keyword evidence="6" id="KW-1185">Reference proteome</keyword>
<protein>
    <recommendedName>
        <fullName evidence="4">Small nuclear ribonucleoprotein Prp3 C-terminal domain-containing protein</fullName>
    </recommendedName>
</protein>
<dbReference type="PANTHER" id="PTHR14212:SF0">
    <property type="entry name" value="U4_U6 SMALL NUCLEAR RIBONUCLEOPROTEIN PRP3"/>
    <property type="match status" value="1"/>
</dbReference>
<keyword evidence="3" id="KW-1133">Transmembrane helix</keyword>
<evidence type="ECO:0000313" key="6">
    <source>
        <dbReference type="Proteomes" id="UP000222542"/>
    </source>
</evidence>
<gene>
    <name evidence="5" type="ORF">T459_34019</name>
</gene>
<proteinExistence type="predicted"/>
<dbReference type="PANTHER" id="PTHR14212">
    <property type="entry name" value="U4/U6-ASSOCIATED RNA SPLICING FACTOR-RELATED"/>
    <property type="match status" value="1"/>
</dbReference>
<reference evidence="5 6" key="1">
    <citation type="journal article" date="2014" name="Nat. Genet.">
        <title>Genome sequence of the hot pepper provides insights into the evolution of pungency in Capsicum species.</title>
        <authorList>
            <person name="Kim S."/>
            <person name="Park M."/>
            <person name="Yeom S.I."/>
            <person name="Kim Y.M."/>
            <person name="Lee J.M."/>
            <person name="Lee H.A."/>
            <person name="Seo E."/>
            <person name="Choi J."/>
            <person name="Cheong K."/>
            <person name="Kim K.T."/>
            <person name="Jung K."/>
            <person name="Lee G.W."/>
            <person name="Oh S.K."/>
            <person name="Bae C."/>
            <person name="Kim S.B."/>
            <person name="Lee H.Y."/>
            <person name="Kim S.Y."/>
            <person name="Kim M.S."/>
            <person name="Kang B.C."/>
            <person name="Jo Y.D."/>
            <person name="Yang H.B."/>
            <person name="Jeong H.J."/>
            <person name="Kang W.H."/>
            <person name="Kwon J.K."/>
            <person name="Shin C."/>
            <person name="Lim J.Y."/>
            <person name="Park J.H."/>
            <person name="Huh J.H."/>
            <person name="Kim J.S."/>
            <person name="Kim B.D."/>
            <person name="Cohen O."/>
            <person name="Paran I."/>
            <person name="Suh M.C."/>
            <person name="Lee S.B."/>
            <person name="Kim Y.K."/>
            <person name="Shin Y."/>
            <person name="Noh S.J."/>
            <person name="Park J."/>
            <person name="Seo Y.S."/>
            <person name="Kwon S.Y."/>
            <person name="Kim H.A."/>
            <person name="Park J.M."/>
            <person name="Kim H.J."/>
            <person name="Choi S.B."/>
            <person name="Bosland P.W."/>
            <person name="Reeves G."/>
            <person name="Jo S.H."/>
            <person name="Lee B.W."/>
            <person name="Cho H.T."/>
            <person name="Choi H.S."/>
            <person name="Lee M.S."/>
            <person name="Yu Y."/>
            <person name="Do Choi Y."/>
            <person name="Park B.S."/>
            <person name="van Deynze A."/>
            <person name="Ashrafi H."/>
            <person name="Hill T."/>
            <person name="Kim W.T."/>
            <person name="Pai H.S."/>
            <person name="Ahn H.K."/>
            <person name="Yeam I."/>
            <person name="Giovannoni J.J."/>
            <person name="Rose J.K."/>
            <person name="Sorensen I."/>
            <person name="Lee S.J."/>
            <person name="Kim R.W."/>
            <person name="Choi I.Y."/>
            <person name="Choi B.S."/>
            <person name="Lim J.S."/>
            <person name="Lee Y.H."/>
            <person name="Choi D."/>
        </authorList>
    </citation>
    <scope>NUCLEOTIDE SEQUENCE [LARGE SCALE GENOMIC DNA]</scope>
    <source>
        <strain evidence="6">cv. CM334</strain>
    </source>
</reference>
<dbReference type="Gene3D" id="1.25.40.10">
    <property type="entry name" value="Tetratricopeptide repeat domain"/>
    <property type="match status" value="1"/>
</dbReference>
<dbReference type="PROSITE" id="PS51375">
    <property type="entry name" value="PPR"/>
    <property type="match status" value="2"/>
</dbReference>
<dbReference type="Pfam" id="PF01535">
    <property type="entry name" value="PPR"/>
    <property type="match status" value="2"/>
</dbReference>
<dbReference type="GO" id="GO:0000398">
    <property type="term" value="P:mRNA splicing, via spliceosome"/>
    <property type="evidence" value="ECO:0000318"/>
    <property type="project" value="GO_Central"/>
</dbReference>
<dbReference type="InterPro" id="IPR002885">
    <property type="entry name" value="PPR_rpt"/>
</dbReference>
<feature type="transmembrane region" description="Helical" evidence="3">
    <location>
        <begin position="63"/>
        <end position="84"/>
    </location>
</feature>
<name>A0A2G2XX93_CAPAN</name>
<evidence type="ECO:0000259" key="4">
    <source>
        <dbReference type="Pfam" id="PF06544"/>
    </source>
</evidence>
<dbReference type="Gramene" id="PHT62137">
    <property type="protein sequence ID" value="PHT62137"/>
    <property type="gene ID" value="T459_34019"/>
</dbReference>
<evidence type="ECO:0000313" key="5">
    <source>
        <dbReference type="EMBL" id="PHT62137.1"/>
    </source>
</evidence>